<reference evidence="3" key="1">
    <citation type="journal article" date="2013" name="Nature">
        <title>Draft genome of the wheat A-genome progenitor Triticum urartu.</title>
        <authorList>
            <person name="Ling H.Q."/>
            <person name="Zhao S."/>
            <person name="Liu D."/>
            <person name="Wang J."/>
            <person name="Sun H."/>
            <person name="Zhang C."/>
            <person name="Fan H."/>
            <person name="Li D."/>
            <person name="Dong L."/>
            <person name="Tao Y."/>
            <person name="Gao C."/>
            <person name="Wu H."/>
            <person name="Li Y."/>
            <person name="Cui Y."/>
            <person name="Guo X."/>
            <person name="Zheng S."/>
            <person name="Wang B."/>
            <person name="Yu K."/>
            <person name="Liang Q."/>
            <person name="Yang W."/>
            <person name="Lou X."/>
            <person name="Chen J."/>
            <person name="Feng M."/>
            <person name="Jian J."/>
            <person name="Zhang X."/>
            <person name="Luo G."/>
            <person name="Jiang Y."/>
            <person name="Liu J."/>
            <person name="Wang Z."/>
            <person name="Sha Y."/>
            <person name="Zhang B."/>
            <person name="Wu H."/>
            <person name="Tang D."/>
            <person name="Shen Q."/>
            <person name="Xue P."/>
            <person name="Zou S."/>
            <person name="Wang X."/>
            <person name="Liu X."/>
            <person name="Wang F."/>
            <person name="Yang Y."/>
            <person name="An X."/>
            <person name="Dong Z."/>
            <person name="Zhang K."/>
            <person name="Zhang X."/>
            <person name="Luo M.C."/>
            <person name="Dvorak J."/>
            <person name="Tong Y."/>
            <person name="Wang J."/>
            <person name="Yang H."/>
            <person name="Li Z."/>
            <person name="Wang D."/>
            <person name="Zhang A."/>
            <person name="Wang J."/>
        </authorList>
    </citation>
    <scope>NUCLEOTIDE SEQUENCE</scope>
    <source>
        <strain evidence="3">cv. G1812</strain>
    </source>
</reference>
<dbReference type="EnsemblPlants" id="TuG1812G0300004831.01.T01">
    <property type="protein sequence ID" value="TuG1812G0300004831.01.T01.cds335565"/>
    <property type="gene ID" value="TuG1812G0300004831.01"/>
</dbReference>
<organism evidence="2 3">
    <name type="scientific">Triticum urartu</name>
    <name type="common">Red wild einkorn</name>
    <name type="synonym">Crithodium urartu</name>
    <dbReference type="NCBI Taxonomy" id="4572"/>
    <lineage>
        <taxon>Eukaryota</taxon>
        <taxon>Viridiplantae</taxon>
        <taxon>Streptophyta</taxon>
        <taxon>Embryophyta</taxon>
        <taxon>Tracheophyta</taxon>
        <taxon>Spermatophyta</taxon>
        <taxon>Magnoliopsida</taxon>
        <taxon>Liliopsida</taxon>
        <taxon>Poales</taxon>
        <taxon>Poaceae</taxon>
        <taxon>BOP clade</taxon>
        <taxon>Pooideae</taxon>
        <taxon>Triticodae</taxon>
        <taxon>Triticeae</taxon>
        <taxon>Triticinae</taxon>
        <taxon>Triticum</taxon>
    </lineage>
</organism>
<reference evidence="2" key="2">
    <citation type="submission" date="2018-03" db="EMBL/GenBank/DDBJ databases">
        <title>The Triticum urartu genome reveals the dynamic nature of wheat genome evolution.</title>
        <authorList>
            <person name="Ling H."/>
            <person name="Ma B."/>
            <person name="Shi X."/>
            <person name="Liu H."/>
            <person name="Dong L."/>
            <person name="Sun H."/>
            <person name="Cao Y."/>
            <person name="Gao Q."/>
            <person name="Zheng S."/>
            <person name="Li Y."/>
            <person name="Yu Y."/>
            <person name="Du H."/>
            <person name="Qi M."/>
            <person name="Li Y."/>
            <person name="Yu H."/>
            <person name="Cui Y."/>
            <person name="Wang N."/>
            <person name="Chen C."/>
            <person name="Wu H."/>
            <person name="Zhao Y."/>
            <person name="Zhang J."/>
            <person name="Li Y."/>
            <person name="Zhou W."/>
            <person name="Zhang B."/>
            <person name="Hu W."/>
            <person name="Eijk M."/>
            <person name="Tang J."/>
            <person name="Witsenboer H."/>
            <person name="Zhao S."/>
            <person name="Li Z."/>
            <person name="Zhang A."/>
            <person name="Wang D."/>
            <person name="Liang C."/>
        </authorList>
    </citation>
    <scope>NUCLEOTIDE SEQUENCE [LARGE SCALE GENOMIC DNA]</scope>
    <source>
        <strain evidence="2">cv. G1812</strain>
    </source>
</reference>
<dbReference type="AlphaFoldDB" id="A0A8R7U201"/>
<proteinExistence type="predicted"/>
<evidence type="ECO:0000313" key="3">
    <source>
        <dbReference type="Proteomes" id="UP000015106"/>
    </source>
</evidence>
<evidence type="ECO:0000256" key="1">
    <source>
        <dbReference type="SAM" id="MobiDB-lite"/>
    </source>
</evidence>
<accession>A0A8R7U201</accession>
<dbReference type="Gramene" id="TuG1812G0300004831.01.T01">
    <property type="protein sequence ID" value="TuG1812G0300004831.01.T01.cds335565"/>
    <property type="gene ID" value="TuG1812G0300004831.01"/>
</dbReference>
<feature type="region of interest" description="Disordered" evidence="1">
    <location>
        <begin position="35"/>
        <end position="64"/>
    </location>
</feature>
<reference evidence="2" key="3">
    <citation type="submission" date="2022-06" db="UniProtKB">
        <authorList>
            <consortium name="EnsemblPlants"/>
        </authorList>
    </citation>
    <scope>IDENTIFICATION</scope>
</reference>
<sequence length="64" mass="7494">MIRASGVFWRDEPVWARTRACMRCTRLAREAKIKEPGWRRAPSRTSFDPRRRPRFGVASVPPLP</sequence>
<keyword evidence="3" id="KW-1185">Reference proteome</keyword>
<name>A0A8R7U201_TRIUA</name>
<dbReference type="Proteomes" id="UP000015106">
    <property type="component" value="Chromosome 3"/>
</dbReference>
<evidence type="ECO:0000313" key="2">
    <source>
        <dbReference type="EnsemblPlants" id="TuG1812G0300004831.01.T01.cds335565"/>
    </source>
</evidence>
<protein>
    <submittedName>
        <fullName evidence="2">Uncharacterized protein</fullName>
    </submittedName>
</protein>